<gene>
    <name evidence="1" type="ORF">DFR76_101812</name>
</gene>
<evidence type="ECO:0000313" key="1">
    <source>
        <dbReference type="EMBL" id="RDI69274.1"/>
    </source>
</evidence>
<keyword evidence="2" id="KW-1185">Reference proteome</keyword>
<protein>
    <submittedName>
        <fullName evidence="1">Uncharacterized protein</fullName>
    </submittedName>
</protein>
<dbReference type="Proteomes" id="UP000254869">
    <property type="component" value="Unassembled WGS sequence"/>
</dbReference>
<dbReference type="EMBL" id="QQBC01000001">
    <property type="protein sequence ID" value="RDI69274.1"/>
    <property type="molecule type" value="Genomic_DNA"/>
</dbReference>
<accession>A0A370IIG6</accession>
<dbReference type="RefSeq" id="WP_067991478.1">
    <property type="nucleotide sequence ID" value="NZ_QQBC01000001.1"/>
</dbReference>
<name>A0A370IIG6_9NOCA</name>
<comment type="caution">
    <text evidence="1">The sequence shown here is derived from an EMBL/GenBank/DDBJ whole genome shotgun (WGS) entry which is preliminary data.</text>
</comment>
<reference evidence="1 2" key="1">
    <citation type="submission" date="2018-07" db="EMBL/GenBank/DDBJ databases">
        <title>Genomic Encyclopedia of Type Strains, Phase IV (KMG-IV): sequencing the most valuable type-strain genomes for metagenomic binning, comparative biology and taxonomic classification.</title>
        <authorList>
            <person name="Goeker M."/>
        </authorList>
    </citation>
    <scope>NUCLEOTIDE SEQUENCE [LARGE SCALE GENOMIC DNA]</scope>
    <source>
        <strain evidence="1 2">DSM 44290</strain>
    </source>
</reference>
<sequence>MARNCLSCPYFDACGGSQIAETESCARDRDDHGTQLCTARPMIACIIEQLRGRVPDTVARWRANDPA</sequence>
<organism evidence="1 2">
    <name type="scientific">Nocardia pseudobrasiliensis</name>
    <dbReference type="NCBI Taxonomy" id="45979"/>
    <lineage>
        <taxon>Bacteria</taxon>
        <taxon>Bacillati</taxon>
        <taxon>Actinomycetota</taxon>
        <taxon>Actinomycetes</taxon>
        <taxon>Mycobacteriales</taxon>
        <taxon>Nocardiaceae</taxon>
        <taxon>Nocardia</taxon>
    </lineage>
</organism>
<proteinExistence type="predicted"/>
<dbReference type="AlphaFoldDB" id="A0A370IIG6"/>
<evidence type="ECO:0000313" key="2">
    <source>
        <dbReference type="Proteomes" id="UP000254869"/>
    </source>
</evidence>